<name>A0AAV1R097_9ROSI</name>
<dbReference type="Proteomes" id="UP001314170">
    <property type="component" value="Unassembled WGS sequence"/>
</dbReference>
<sequence>SIFYYSPLHPKPMLRPYSPPPYPDVDVHVGLVAAKFVREDDKVGVGSIGFIREDDQRIYGVSHMPTPSPRPPIRSIFVTHPSSSSKLRSFSSLDLVPIAFFLLLSI</sequence>
<protein>
    <submittedName>
        <fullName evidence="1">Uncharacterized protein</fullName>
    </submittedName>
</protein>
<dbReference type="EMBL" id="CAWUPB010000851">
    <property type="protein sequence ID" value="CAK7327437.1"/>
    <property type="molecule type" value="Genomic_DNA"/>
</dbReference>
<accession>A0AAV1R097</accession>
<evidence type="ECO:0000313" key="2">
    <source>
        <dbReference type="Proteomes" id="UP001314170"/>
    </source>
</evidence>
<dbReference type="AlphaFoldDB" id="A0AAV1R097"/>
<reference evidence="1 2" key="1">
    <citation type="submission" date="2024-01" db="EMBL/GenBank/DDBJ databases">
        <authorList>
            <person name="Waweru B."/>
        </authorList>
    </citation>
    <scope>NUCLEOTIDE SEQUENCE [LARGE SCALE GENOMIC DNA]</scope>
</reference>
<feature type="non-terminal residue" evidence="1">
    <location>
        <position position="106"/>
    </location>
</feature>
<keyword evidence="2" id="KW-1185">Reference proteome</keyword>
<proteinExistence type="predicted"/>
<organism evidence="1 2">
    <name type="scientific">Dovyalis caffra</name>
    <dbReference type="NCBI Taxonomy" id="77055"/>
    <lineage>
        <taxon>Eukaryota</taxon>
        <taxon>Viridiplantae</taxon>
        <taxon>Streptophyta</taxon>
        <taxon>Embryophyta</taxon>
        <taxon>Tracheophyta</taxon>
        <taxon>Spermatophyta</taxon>
        <taxon>Magnoliopsida</taxon>
        <taxon>eudicotyledons</taxon>
        <taxon>Gunneridae</taxon>
        <taxon>Pentapetalae</taxon>
        <taxon>rosids</taxon>
        <taxon>fabids</taxon>
        <taxon>Malpighiales</taxon>
        <taxon>Salicaceae</taxon>
        <taxon>Flacourtieae</taxon>
        <taxon>Dovyalis</taxon>
    </lineage>
</organism>
<gene>
    <name evidence="1" type="ORF">DCAF_LOCUS5149</name>
</gene>
<comment type="caution">
    <text evidence="1">The sequence shown here is derived from an EMBL/GenBank/DDBJ whole genome shotgun (WGS) entry which is preliminary data.</text>
</comment>
<feature type="non-terminal residue" evidence="1">
    <location>
        <position position="1"/>
    </location>
</feature>
<evidence type="ECO:0000313" key="1">
    <source>
        <dbReference type="EMBL" id="CAK7327437.1"/>
    </source>
</evidence>